<dbReference type="Pfam" id="PF07719">
    <property type="entry name" value="TPR_2"/>
    <property type="match status" value="1"/>
</dbReference>
<keyword evidence="1" id="KW-0677">Repeat</keyword>
<feature type="compositionally biased region" description="Basic and acidic residues" evidence="4">
    <location>
        <begin position="212"/>
        <end position="233"/>
    </location>
</feature>
<dbReference type="PANTHER" id="PTHR44858:SF1">
    <property type="entry name" value="UDP-N-ACETYLGLUCOSAMINE--PEPTIDE N-ACETYLGLUCOSAMINYLTRANSFERASE SPINDLY-RELATED"/>
    <property type="match status" value="1"/>
</dbReference>
<proteinExistence type="predicted"/>
<dbReference type="EMBL" id="FUYV01000004">
    <property type="protein sequence ID" value="SKB64499.1"/>
    <property type="molecule type" value="Genomic_DNA"/>
</dbReference>
<evidence type="ECO:0000256" key="2">
    <source>
        <dbReference type="ARBA" id="ARBA00022803"/>
    </source>
</evidence>
<dbReference type="InterPro" id="IPR050498">
    <property type="entry name" value="Ycf3"/>
</dbReference>
<keyword evidence="6" id="KW-1185">Reference proteome</keyword>
<dbReference type="RefSeq" id="WP_079556905.1">
    <property type="nucleotide sequence ID" value="NZ_CP021904.1"/>
</dbReference>
<dbReference type="PROSITE" id="PS50005">
    <property type="entry name" value="TPR"/>
    <property type="match status" value="2"/>
</dbReference>
<feature type="repeat" description="TPR" evidence="3">
    <location>
        <begin position="28"/>
        <end position="61"/>
    </location>
</feature>
<dbReference type="Proteomes" id="UP000191055">
    <property type="component" value="Unassembled WGS sequence"/>
</dbReference>
<evidence type="ECO:0000313" key="5">
    <source>
        <dbReference type="EMBL" id="SKB64499.1"/>
    </source>
</evidence>
<dbReference type="InterPro" id="IPR019734">
    <property type="entry name" value="TPR_rpt"/>
</dbReference>
<dbReference type="STRING" id="889453.SAMN03080601_00918"/>
<dbReference type="InterPro" id="IPR013105">
    <property type="entry name" value="TPR_2"/>
</dbReference>
<keyword evidence="2 3" id="KW-0802">TPR repeat</keyword>
<name>A0A1T5CYM8_9BACT</name>
<evidence type="ECO:0000256" key="4">
    <source>
        <dbReference type="SAM" id="MobiDB-lite"/>
    </source>
</evidence>
<accession>A0A1T5CYM8</accession>
<dbReference type="PANTHER" id="PTHR44858">
    <property type="entry name" value="TETRATRICOPEPTIDE REPEAT PROTEIN 6"/>
    <property type="match status" value="1"/>
</dbReference>
<dbReference type="InterPro" id="IPR011990">
    <property type="entry name" value="TPR-like_helical_dom_sf"/>
</dbReference>
<sequence>MKINKNILNVFIVFLMLLFTAETFSQDERRFVRRGLEHMEKEQYEQAEIEFREALRRNPNSFEAGYNLASVLFRQERFDEAIERFQAIAPHTNNPESLARLYHNLGNSYLYNQEIDQSIESYKESLRHNPLDDETRYNLIAAKKLRDQQEEQQDQDQDDQQEEQQQQEQDQQEQDQDQDQQPQDQQQQQQETEGISREAAERLLQAVEENERDIMDKMNRHQDDQPVRIEKNW</sequence>
<reference evidence="5 6" key="1">
    <citation type="submission" date="2017-02" db="EMBL/GenBank/DDBJ databases">
        <authorList>
            <person name="Peterson S.W."/>
        </authorList>
    </citation>
    <scope>NUCLEOTIDE SEQUENCE [LARGE SCALE GENOMIC DNA]</scope>
    <source>
        <strain evidence="5 6">DSM 24412</strain>
    </source>
</reference>
<dbReference type="Gene3D" id="1.25.40.10">
    <property type="entry name" value="Tetratricopeptide repeat domain"/>
    <property type="match status" value="1"/>
</dbReference>
<evidence type="ECO:0000256" key="3">
    <source>
        <dbReference type="PROSITE-ProRule" id="PRU00339"/>
    </source>
</evidence>
<organism evidence="5 6">
    <name type="scientific">Alkalitalea saponilacus</name>
    <dbReference type="NCBI Taxonomy" id="889453"/>
    <lineage>
        <taxon>Bacteria</taxon>
        <taxon>Pseudomonadati</taxon>
        <taxon>Bacteroidota</taxon>
        <taxon>Bacteroidia</taxon>
        <taxon>Marinilabiliales</taxon>
        <taxon>Marinilabiliaceae</taxon>
        <taxon>Alkalitalea</taxon>
    </lineage>
</organism>
<dbReference type="Pfam" id="PF13432">
    <property type="entry name" value="TPR_16"/>
    <property type="match status" value="1"/>
</dbReference>
<evidence type="ECO:0000313" key="6">
    <source>
        <dbReference type="Proteomes" id="UP000191055"/>
    </source>
</evidence>
<feature type="repeat" description="TPR" evidence="3">
    <location>
        <begin position="99"/>
        <end position="132"/>
    </location>
</feature>
<dbReference type="SUPFAM" id="SSF48452">
    <property type="entry name" value="TPR-like"/>
    <property type="match status" value="1"/>
</dbReference>
<feature type="region of interest" description="Disordered" evidence="4">
    <location>
        <begin position="146"/>
        <end position="233"/>
    </location>
</feature>
<dbReference type="AlphaFoldDB" id="A0A1T5CYM8"/>
<feature type="compositionally biased region" description="Low complexity" evidence="4">
    <location>
        <begin position="179"/>
        <end position="191"/>
    </location>
</feature>
<protein>
    <submittedName>
        <fullName evidence="5">Tetratricopeptide repeat-containing protein</fullName>
    </submittedName>
</protein>
<gene>
    <name evidence="5" type="ORF">SAMN03080601_00918</name>
</gene>
<evidence type="ECO:0000256" key="1">
    <source>
        <dbReference type="ARBA" id="ARBA00022737"/>
    </source>
</evidence>
<dbReference type="SMART" id="SM00028">
    <property type="entry name" value="TPR"/>
    <property type="match status" value="3"/>
</dbReference>
<feature type="compositionally biased region" description="Acidic residues" evidence="4">
    <location>
        <begin position="150"/>
        <end position="162"/>
    </location>
</feature>